<evidence type="ECO:0000256" key="1">
    <source>
        <dbReference type="ARBA" id="ARBA00022723"/>
    </source>
</evidence>
<evidence type="ECO:0000256" key="2">
    <source>
        <dbReference type="ARBA" id="ARBA00023002"/>
    </source>
</evidence>
<keyword evidence="3" id="KW-0472">Membrane</keyword>
<evidence type="ECO:0000313" key="6">
    <source>
        <dbReference type="EMBL" id="RED56702.1"/>
    </source>
</evidence>
<feature type="transmembrane region" description="Helical" evidence="3">
    <location>
        <begin position="6"/>
        <end position="25"/>
    </location>
</feature>
<keyword evidence="1" id="KW-0479">Metal-binding</keyword>
<comment type="caution">
    <text evidence="6">The sequence shown here is derived from an EMBL/GenBank/DDBJ whole genome shotgun (WGS) entry which is preliminary data.</text>
</comment>
<dbReference type="GO" id="GO:0016491">
    <property type="term" value="F:oxidoreductase activity"/>
    <property type="evidence" value="ECO:0007669"/>
    <property type="project" value="UniProtKB-KW"/>
</dbReference>
<dbReference type="InterPro" id="IPR045087">
    <property type="entry name" value="Cu-oxidase_fam"/>
</dbReference>
<dbReference type="Pfam" id="PF07732">
    <property type="entry name" value="Cu-oxidase_3"/>
    <property type="match status" value="1"/>
</dbReference>
<dbReference type="InterPro" id="IPR011707">
    <property type="entry name" value="Cu-oxidase-like_N"/>
</dbReference>
<keyword evidence="2" id="KW-0560">Oxidoreductase</keyword>
<organism evidence="6 7">
    <name type="scientific">Cohnella phaseoli</name>
    <dbReference type="NCBI Taxonomy" id="456490"/>
    <lineage>
        <taxon>Bacteria</taxon>
        <taxon>Bacillati</taxon>
        <taxon>Bacillota</taxon>
        <taxon>Bacilli</taxon>
        <taxon>Bacillales</taxon>
        <taxon>Paenibacillaceae</taxon>
        <taxon>Cohnella</taxon>
    </lineage>
</organism>
<feature type="transmembrane region" description="Helical" evidence="3">
    <location>
        <begin position="80"/>
        <end position="99"/>
    </location>
</feature>
<dbReference type="InterPro" id="IPR008972">
    <property type="entry name" value="Cupredoxin"/>
</dbReference>
<dbReference type="SUPFAM" id="SSF49503">
    <property type="entry name" value="Cupredoxins"/>
    <property type="match status" value="2"/>
</dbReference>
<dbReference type="PROSITE" id="PS00080">
    <property type="entry name" value="MULTICOPPER_OXIDASE2"/>
    <property type="match status" value="1"/>
</dbReference>
<dbReference type="RefSeq" id="WP_246016962.1">
    <property type="nucleotide sequence ID" value="NZ_QRDZ01000038.1"/>
</dbReference>
<dbReference type="CDD" id="cd04202">
    <property type="entry name" value="CuRO_D2_2dMcoN_like"/>
    <property type="match status" value="1"/>
</dbReference>
<gene>
    <name evidence="6" type="ORF">DFP98_13871</name>
</gene>
<sequence>MFTILTGIVYVCVFFMLIFSWIAGSKATKLLYGGSTERLHRKTRKQIVWAVYATLPALGLSVATLVMTSTMDSVFWEDRVLLHLPLALIPSLSVWLLAVPRLVKLWKATRCLSVAPLPADIRKQAAHPLVILPYQLSAIGAATIFYYVLVTPVPFRLGSVLVPILLAAAAVMALGYAQQRKYVGIGEPNSPAPALPGRRWLRTAGIFCVAIGVAALIYIVGSANSRLPAVMSMAEGPMDFGGGPELVHDPLRDKSLAMLTGPRDREPDRKFLLTAEKKTIELRPGQPFEAWTYNGQVPGPELRIKQGELVEITLVNQDIEDGATIHWHGLDVPNAEDGVAGATQEAVMPGDKHVYRFIAEQAGTFWYHSHQHSQEAVKKGLFGSLIVEPADSENKGAEEEITVMTHVWDGIGLAIGDRDGVQRKQVVPGTPVRIRLINTQDWLRQDYTLTGTPFRVAAIDGTDLNEPQELENVRIELTTGGRMDLTFLMPDTPVFLSVGSSDKLGILLSRDGTGGIPDLPVTTAFNPIDYGKPADTAITASSDFDREFEMILDNKLAFYNGQFGSLYTINGEVFPNTPMFMVREGDLVKTTIVNRGAVDHPMHLHGHHMLVLSRNGEPSTGSPWYSDTLDVQPGEIYEVGFVADNPGLWMDHCHNLTHAAVGMSMHLMYEEITTPYKIGNETGNHPE</sequence>
<dbReference type="InterPro" id="IPR011706">
    <property type="entry name" value="Cu-oxidase_C"/>
</dbReference>
<feature type="transmembrane region" description="Helical" evidence="3">
    <location>
        <begin position="200"/>
        <end position="221"/>
    </location>
</feature>
<feature type="domain" description="Plastocyanin-like" evidence="5">
    <location>
        <begin position="276"/>
        <end position="390"/>
    </location>
</feature>
<proteinExistence type="predicted"/>
<dbReference type="Gene3D" id="2.60.40.420">
    <property type="entry name" value="Cupredoxins - blue copper proteins"/>
    <property type="match status" value="2"/>
</dbReference>
<keyword evidence="3" id="KW-0812">Transmembrane</keyword>
<dbReference type="Pfam" id="PF07731">
    <property type="entry name" value="Cu-oxidase_2"/>
    <property type="match status" value="1"/>
</dbReference>
<keyword evidence="3" id="KW-1133">Transmembrane helix</keyword>
<feature type="transmembrane region" description="Helical" evidence="3">
    <location>
        <begin position="46"/>
        <end position="68"/>
    </location>
</feature>
<evidence type="ECO:0000256" key="3">
    <source>
        <dbReference type="SAM" id="Phobius"/>
    </source>
</evidence>
<accession>A0A3D9I4J1</accession>
<feature type="transmembrane region" description="Helical" evidence="3">
    <location>
        <begin position="155"/>
        <end position="177"/>
    </location>
</feature>
<evidence type="ECO:0000259" key="5">
    <source>
        <dbReference type="Pfam" id="PF07732"/>
    </source>
</evidence>
<dbReference type="Proteomes" id="UP000256977">
    <property type="component" value="Unassembled WGS sequence"/>
</dbReference>
<evidence type="ECO:0000313" key="7">
    <source>
        <dbReference type="Proteomes" id="UP000256977"/>
    </source>
</evidence>
<dbReference type="InterPro" id="IPR002355">
    <property type="entry name" value="Cu_oxidase_Cu_BS"/>
</dbReference>
<keyword evidence="7" id="KW-1185">Reference proteome</keyword>
<protein>
    <submittedName>
        <fullName evidence="6">FtsP/CotA-like multicopper oxidase with cupredoxin domain</fullName>
    </submittedName>
</protein>
<dbReference type="EMBL" id="QRDZ01000038">
    <property type="protein sequence ID" value="RED56702.1"/>
    <property type="molecule type" value="Genomic_DNA"/>
</dbReference>
<evidence type="ECO:0000259" key="4">
    <source>
        <dbReference type="Pfam" id="PF07731"/>
    </source>
</evidence>
<dbReference type="PANTHER" id="PTHR11709">
    <property type="entry name" value="MULTI-COPPER OXIDASE"/>
    <property type="match status" value="1"/>
</dbReference>
<feature type="domain" description="Plastocyanin-like" evidence="4">
    <location>
        <begin position="565"/>
        <end position="669"/>
    </location>
</feature>
<name>A0A3D9I4J1_9BACL</name>
<dbReference type="GO" id="GO:0005507">
    <property type="term" value="F:copper ion binding"/>
    <property type="evidence" value="ECO:0007669"/>
    <property type="project" value="InterPro"/>
</dbReference>
<reference evidence="6 7" key="1">
    <citation type="submission" date="2018-07" db="EMBL/GenBank/DDBJ databases">
        <title>Genomic Encyclopedia of Type Strains, Phase III (KMG-III): the genomes of soil and plant-associated and newly described type strains.</title>
        <authorList>
            <person name="Whitman W."/>
        </authorList>
    </citation>
    <scope>NUCLEOTIDE SEQUENCE [LARGE SCALE GENOMIC DNA]</scope>
    <source>
        <strain evidence="6 7">CECT 7287</strain>
    </source>
</reference>
<feature type="transmembrane region" description="Helical" evidence="3">
    <location>
        <begin position="129"/>
        <end position="149"/>
    </location>
</feature>
<dbReference type="AlphaFoldDB" id="A0A3D9I4J1"/>
<dbReference type="CDD" id="cd13861">
    <property type="entry name" value="CuRO_1_CumA_like"/>
    <property type="match status" value="1"/>
</dbReference>